<name>A0A419SW34_9FIRM</name>
<dbReference type="PROSITE" id="PS51170">
    <property type="entry name" value="CW"/>
    <property type="match status" value="1"/>
</dbReference>
<dbReference type="AlphaFoldDB" id="A0A419SW34"/>
<dbReference type="Pfam" id="PF01473">
    <property type="entry name" value="Choline_bind_1"/>
    <property type="match status" value="1"/>
</dbReference>
<dbReference type="SUPFAM" id="SSF69360">
    <property type="entry name" value="Cell wall binding repeat"/>
    <property type="match status" value="1"/>
</dbReference>
<dbReference type="Proteomes" id="UP000284277">
    <property type="component" value="Unassembled WGS sequence"/>
</dbReference>
<evidence type="ECO:0000313" key="5">
    <source>
        <dbReference type="Proteomes" id="UP000284277"/>
    </source>
</evidence>
<proteinExistence type="predicted"/>
<feature type="signal peptide" evidence="3">
    <location>
        <begin position="1"/>
        <end position="26"/>
    </location>
</feature>
<reference evidence="4 5" key="1">
    <citation type="submission" date="2016-08" db="EMBL/GenBank/DDBJ databases">
        <title>A new outlook on sporulation: Clostridium algidixylanolyticum.</title>
        <authorList>
            <person name="Poppleton D.I."/>
            <person name="Gribaldo S."/>
        </authorList>
    </citation>
    <scope>NUCLEOTIDE SEQUENCE [LARGE SCALE GENOMIC DNA]</scope>
    <source>
        <strain evidence="4 5">SPL73</strain>
    </source>
</reference>
<dbReference type="Pfam" id="PF19127">
    <property type="entry name" value="Choline_bind_3"/>
    <property type="match status" value="1"/>
</dbReference>
<evidence type="ECO:0000313" key="4">
    <source>
        <dbReference type="EMBL" id="RKD29432.1"/>
    </source>
</evidence>
<evidence type="ECO:0000256" key="3">
    <source>
        <dbReference type="SAM" id="SignalP"/>
    </source>
</evidence>
<dbReference type="EMBL" id="MCIA01000032">
    <property type="protein sequence ID" value="RKD29432.1"/>
    <property type="molecule type" value="Genomic_DNA"/>
</dbReference>
<keyword evidence="3" id="KW-0732">Signal</keyword>
<protein>
    <recommendedName>
        <fullName evidence="6">Cell wall-binding protein</fullName>
    </recommendedName>
</protein>
<comment type="caution">
    <text evidence="4">The sequence shown here is derived from an EMBL/GenBank/DDBJ whole genome shotgun (WGS) entry which is preliminary data.</text>
</comment>
<dbReference type="Gene3D" id="2.10.270.10">
    <property type="entry name" value="Cholin Binding"/>
    <property type="match status" value="1"/>
</dbReference>
<dbReference type="OrthoDB" id="9790023at2"/>
<evidence type="ECO:0008006" key="6">
    <source>
        <dbReference type="Google" id="ProtNLM"/>
    </source>
</evidence>
<organism evidence="4 5">
    <name type="scientific">Lacrimispora algidixylanolytica</name>
    <dbReference type="NCBI Taxonomy" id="94868"/>
    <lineage>
        <taxon>Bacteria</taxon>
        <taxon>Bacillati</taxon>
        <taxon>Bacillota</taxon>
        <taxon>Clostridia</taxon>
        <taxon>Lachnospirales</taxon>
        <taxon>Lachnospiraceae</taxon>
        <taxon>Lacrimispora</taxon>
    </lineage>
</organism>
<keyword evidence="1" id="KW-0677">Repeat</keyword>
<dbReference type="InterPro" id="IPR018337">
    <property type="entry name" value="Cell_wall/Cho-bd_repeat"/>
</dbReference>
<keyword evidence="5" id="KW-1185">Reference proteome</keyword>
<evidence type="ECO:0000256" key="2">
    <source>
        <dbReference type="PROSITE-ProRule" id="PRU00591"/>
    </source>
</evidence>
<feature type="repeat" description="Cell wall-binding" evidence="2">
    <location>
        <begin position="85"/>
        <end position="104"/>
    </location>
</feature>
<sequence length="130" mass="14893">MRTLWKKLAAYGTCCMLFIGAMTCMSGTPVQMEAYAQTNSDASAFGWQKELDGWRLKNSDGSYARGCFGAVENIWYYFDQDGYMVTGWQQVSDDWFYFEADGHMVTGPTYVGQAYYYFESSGKLNKSFYE</sequence>
<evidence type="ECO:0000256" key="1">
    <source>
        <dbReference type="ARBA" id="ARBA00022737"/>
    </source>
</evidence>
<dbReference type="RefSeq" id="WP_120198265.1">
    <property type="nucleotide sequence ID" value="NZ_MCIA01000032.1"/>
</dbReference>
<accession>A0A419SW34</accession>
<gene>
    <name evidence="4" type="ORF">BET01_08800</name>
</gene>
<feature type="chain" id="PRO_5038961097" description="Cell wall-binding protein" evidence="3">
    <location>
        <begin position="27"/>
        <end position="130"/>
    </location>
</feature>